<dbReference type="RefSeq" id="XP_065656755.1">
    <property type="nucleotide sequence ID" value="XM_065800683.1"/>
</dbReference>
<dbReference type="PANTHER" id="PTHR23080:SF143">
    <property type="entry name" value="SI:DKEY-56D12.4"/>
    <property type="match status" value="1"/>
</dbReference>
<keyword evidence="8" id="KW-1185">Reference proteome</keyword>
<keyword evidence="4" id="KW-0862">Zinc</keyword>
<evidence type="ECO:0000256" key="3">
    <source>
        <dbReference type="ARBA" id="ARBA00022771"/>
    </source>
</evidence>
<feature type="domain" description="THAP-type" evidence="7">
    <location>
        <begin position="1"/>
        <end position="89"/>
    </location>
</feature>
<reference evidence="9 10" key="1">
    <citation type="submission" date="2025-05" db="UniProtKB">
        <authorList>
            <consortium name="RefSeq"/>
        </authorList>
    </citation>
    <scope>IDENTIFICATION</scope>
</reference>
<evidence type="ECO:0000313" key="11">
    <source>
        <dbReference type="RefSeq" id="XP_065656754.1"/>
    </source>
</evidence>
<dbReference type="SMART" id="SM00980">
    <property type="entry name" value="THAP"/>
    <property type="match status" value="1"/>
</dbReference>
<keyword evidence="3 6" id="KW-0863">Zinc-finger</keyword>
<dbReference type="PROSITE" id="PS50950">
    <property type="entry name" value="ZF_THAP"/>
    <property type="match status" value="1"/>
</dbReference>
<evidence type="ECO:0000259" key="7">
    <source>
        <dbReference type="PROSITE" id="PS50950"/>
    </source>
</evidence>
<keyword evidence="5 6" id="KW-0238">DNA-binding</keyword>
<proteinExistence type="predicted"/>
<dbReference type="InterPro" id="IPR027805">
    <property type="entry name" value="Transposase_HTH_dom"/>
</dbReference>
<dbReference type="Proteomes" id="UP001652625">
    <property type="component" value="Chromosome 07"/>
</dbReference>
<dbReference type="SUPFAM" id="SSF57716">
    <property type="entry name" value="Glucocorticoid receptor-like (DNA-binding domain)"/>
    <property type="match status" value="1"/>
</dbReference>
<dbReference type="Pfam" id="PF13359">
    <property type="entry name" value="DDE_Tnp_4"/>
    <property type="match status" value="1"/>
</dbReference>
<evidence type="ECO:0000256" key="1">
    <source>
        <dbReference type="ARBA" id="ARBA00001968"/>
    </source>
</evidence>
<evidence type="ECO:0000256" key="2">
    <source>
        <dbReference type="ARBA" id="ARBA00022723"/>
    </source>
</evidence>
<organism evidence="8 9">
    <name type="scientific">Hydra vulgaris</name>
    <name type="common">Hydra</name>
    <name type="synonym">Hydra attenuata</name>
    <dbReference type="NCBI Taxonomy" id="6087"/>
    <lineage>
        <taxon>Eukaryota</taxon>
        <taxon>Metazoa</taxon>
        <taxon>Cnidaria</taxon>
        <taxon>Hydrozoa</taxon>
        <taxon>Hydroidolina</taxon>
        <taxon>Anthoathecata</taxon>
        <taxon>Aplanulata</taxon>
        <taxon>Hydridae</taxon>
        <taxon>Hydra</taxon>
    </lineage>
</organism>
<protein>
    <submittedName>
        <fullName evidence="9 10">Uncharacterized protein LOC136077798</fullName>
    </submittedName>
    <submittedName>
        <fullName evidence="11 12">Uncharacterized protein LOC136082118</fullName>
    </submittedName>
</protein>
<evidence type="ECO:0000313" key="8">
    <source>
        <dbReference type="Proteomes" id="UP001652625"/>
    </source>
</evidence>
<dbReference type="RefSeq" id="XP_065656754.1">
    <property type="nucleotide sequence ID" value="XM_065800682.1"/>
</dbReference>
<dbReference type="Pfam" id="PF05485">
    <property type="entry name" value="THAP"/>
    <property type="match status" value="1"/>
</dbReference>
<evidence type="ECO:0000256" key="6">
    <source>
        <dbReference type="PROSITE-ProRule" id="PRU00309"/>
    </source>
</evidence>
<name>A0ABM4BGA0_HYDVU</name>
<sequence length="482" mass="54942">MPKSCCAFGCSSNIKTSPELKYYLIPKDQLRRKLWIEAISRNDIDKEGNIIKNKLWSPKSRFHYVCSKHFISGEKKNALNDPDYIPTLFSAFNKPEIQYLSNKKQKIVSSLSVDSTLKCSSMEVNEIPLVCLSSSTNFVKSQLMDSERVSIYAEMDSLRAEIKILNDRQQSNYISSCSSQALRVNPQSCIMLTGLKLEVFIHLTDYLCKGYENDQLTSKENMEDQIILTIVKLRHNITFKMLAHICNICKTSAIKYFWKWLDVMAEKLLFLIRMECREHIFDTIPPVFKSKFPRLTCVIDCFEIYIESPGPFLAKAQCYSNYKKHSTLKVFISCTPLGVINFVSKCWGGRASDNQIVRESNFTSLKYHCPGDQILADRGFTLQDDFAANSSSELLIPAFTRNKLQLSADEVETSRKIASVRIHIERVIGLIKNRYTILKGVLPIRTVKNIKEEALCLIQASCDKVVVVCAALTNLGESIVFK</sequence>
<dbReference type="GeneID" id="136077798"/>
<dbReference type="Pfam" id="PF13613">
    <property type="entry name" value="HTH_Tnp_4"/>
    <property type="match status" value="1"/>
</dbReference>
<dbReference type="RefSeq" id="XP_065648029.1">
    <property type="nucleotide sequence ID" value="XM_065791957.1"/>
</dbReference>
<gene>
    <name evidence="9 10" type="primary">LOC136077798</name>
    <name evidence="11 12" type="synonym">LOC136082118</name>
</gene>
<comment type="cofactor">
    <cofactor evidence="1">
        <name>a divalent metal cation</name>
        <dbReference type="ChEBI" id="CHEBI:60240"/>
    </cofactor>
</comment>
<dbReference type="InterPro" id="IPR006612">
    <property type="entry name" value="THAP_Znf"/>
</dbReference>
<evidence type="ECO:0000256" key="5">
    <source>
        <dbReference type="ARBA" id="ARBA00023125"/>
    </source>
</evidence>
<evidence type="ECO:0000256" key="4">
    <source>
        <dbReference type="ARBA" id="ARBA00022833"/>
    </source>
</evidence>
<evidence type="ECO:0000313" key="10">
    <source>
        <dbReference type="RefSeq" id="XP_065648030.1"/>
    </source>
</evidence>
<evidence type="ECO:0000313" key="12">
    <source>
        <dbReference type="RefSeq" id="XP_065656755.1"/>
    </source>
</evidence>
<dbReference type="PANTHER" id="PTHR23080">
    <property type="entry name" value="THAP DOMAIN PROTEIN"/>
    <property type="match status" value="1"/>
</dbReference>
<dbReference type="RefSeq" id="XP_065648030.1">
    <property type="nucleotide sequence ID" value="XM_065791958.1"/>
</dbReference>
<accession>A0ABM4BGA0</accession>
<dbReference type="InterPro" id="IPR027806">
    <property type="entry name" value="HARBI1_dom"/>
</dbReference>
<dbReference type="Proteomes" id="UP001652625">
    <property type="component" value="Chromosome 03"/>
</dbReference>
<keyword evidence="2" id="KW-0479">Metal-binding</keyword>
<evidence type="ECO:0000313" key="9">
    <source>
        <dbReference type="RefSeq" id="XP_065648029.1"/>
    </source>
</evidence>